<keyword evidence="1" id="KW-1133">Transmembrane helix</keyword>
<evidence type="ECO:0008006" key="4">
    <source>
        <dbReference type="Google" id="ProtNLM"/>
    </source>
</evidence>
<reference evidence="3" key="1">
    <citation type="journal article" date="2019" name="Int. J. Syst. Evol. Microbiol.">
        <title>The Global Catalogue of Microorganisms (GCM) 10K type strain sequencing project: providing services to taxonomists for standard genome sequencing and annotation.</title>
        <authorList>
            <consortium name="The Broad Institute Genomics Platform"/>
            <consortium name="The Broad Institute Genome Sequencing Center for Infectious Disease"/>
            <person name="Wu L."/>
            <person name="Ma J."/>
        </authorList>
    </citation>
    <scope>NUCLEOTIDE SEQUENCE [LARGE SCALE GENOMIC DNA]</scope>
    <source>
        <strain evidence="3">CCM 8653</strain>
    </source>
</reference>
<gene>
    <name evidence="2" type="ORF">GCM10007368_09420</name>
</gene>
<proteinExistence type="predicted"/>
<keyword evidence="1" id="KW-0472">Membrane</keyword>
<evidence type="ECO:0000313" key="2">
    <source>
        <dbReference type="EMBL" id="GGI06092.1"/>
    </source>
</evidence>
<sequence>MVLPADDSQREAIRDEVSRIHESAVYSAQGHFEAAKVWRYVHWGLGALAAALSTAAAVITFASDMQVLSGVIAILAAITAAIVTGSRPDKLAERAQSSGNDYTTLRNDARRLRDIAVPSDPVLELRDALAELSGRASELDHAGDVIPRWAYKRAKRNIESDGGQRFEVDGS</sequence>
<dbReference type="RefSeq" id="WP_188522521.1">
    <property type="nucleotide sequence ID" value="NZ_BMDG01000003.1"/>
</dbReference>
<organism evidence="2 3">
    <name type="scientific">Isoptericola cucumis</name>
    <dbReference type="NCBI Taxonomy" id="1776856"/>
    <lineage>
        <taxon>Bacteria</taxon>
        <taxon>Bacillati</taxon>
        <taxon>Actinomycetota</taxon>
        <taxon>Actinomycetes</taxon>
        <taxon>Micrococcales</taxon>
        <taxon>Promicromonosporaceae</taxon>
        <taxon>Isoptericola</taxon>
    </lineage>
</organism>
<accession>A0ABQ2B5J5</accession>
<keyword evidence="3" id="KW-1185">Reference proteome</keyword>
<protein>
    <recommendedName>
        <fullName evidence="4">SLATT domain-containing protein</fullName>
    </recommendedName>
</protein>
<name>A0ABQ2B5J5_9MICO</name>
<comment type="caution">
    <text evidence="2">The sequence shown here is derived from an EMBL/GenBank/DDBJ whole genome shotgun (WGS) entry which is preliminary data.</text>
</comment>
<dbReference type="Proteomes" id="UP000632535">
    <property type="component" value="Unassembled WGS sequence"/>
</dbReference>
<keyword evidence="1" id="KW-0812">Transmembrane</keyword>
<evidence type="ECO:0000313" key="3">
    <source>
        <dbReference type="Proteomes" id="UP000632535"/>
    </source>
</evidence>
<feature type="transmembrane region" description="Helical" evidence="1">
    <location>
        <begin position="40"/>
        <end position="61"/>
    </location>
</feature>
<feature type="transmembrane region" description="Helical" evidence="1">
    <location>
        <begin position="67"/>
        <end position="85"/>
    </location>
</feature>
<dbReference type="NCBIfam" id="NF033632">
    <property type="entry name" value="SLATT_4"/>
    <property type="match status" value="1"/>
</dbReference>
<dbReference type="EMBL" id="BMDG01000003">
    <property type="protein sequence ID" value="GGI06092.1"/>
    <property type="molecule type" value="Genomic_DNA"/>
</dbReference>
<evidence type="ECO:0000256" key="1">
    <source>
        <dbReference type="SAM" id="Phobius"/>
    </source>
</evidence>